<name>A0A2M7VFW5_9BACT</name>
<protein>
    <submittedName>
        <fullName evidence="2">TIGR03987 family protein</fullName>
    </submittedName>
</protein>
<dbReference type="InterPro" id="IPR023813">
    <property type="entry name" value="HsmA-like"/>
</dbReference>
<feature type="transmembrane region" description="Helical" evidence="1">
    <location>
        <begin position="28"/>
        <end position="53"/>
    </location>
</feature>
<evidence type="ECO:0000256" key="1">
    <source>
        <dbReference type="SAM" id="Phobius"/>
    </source>
</evidence>
<reference evidence="3" key="1">
    <citation type="submission" date="2017-09" db="EMBL/GenBank/DDBJ databases">
        <title>Depth-based differentiation of microbial function through sediment-hosted aquifers and enrichment of novel symbionts in the deep terrestrial subsurface.</title>
        <authorList>
            <person name="Probst A.J."/>
            <person name="Ladd B."/>
            <person name="Jarett J.K."/>
            <person name="Geller-Mcgrath D.E."/>
            <person name="Sieber C.M.K."/>
            <person name="Emerson J.B."/>
            <person name="Anantharaman K."/>
            <person name="Thomas B.C."/>
            <person name="Malmstrom R."/>
            <person name="Stieglmeier M."/>
            <person name="Klingl A."/>
            <person name="Woyke T."/>
            <person name="Ryan C.M."/>
            <person name="Banfield J.F."/>
        </authorList>
    </citation>
    <scope>NUCLEOTIDE SEQUENCE [LARGE SCALE GENOMIC DNA]</scope>
</reference>
<dbReference type="Proteomes" id="UP000230405">
    <property type="component" value="Unassembled WGS sequence"/>
</dbReference>
<comment type="caution">
    <text evidence="2">The sequence shown here is derived from an EMBL/GenBank/DDBJ whole genome shotgun (WGS) entry which is preliminary data.</text>
</comment>
<keyword evidence="1" id="KW-0472">Membrane</keyword>
<keyword evidence="1" id="KW-0812">Transmembrane</keyword>
<accession>A0A2M7VFW5</accession>
<organism evidence="2 3">
    <name type="scientific">Candidatus Komeilibacteria bacterium CG_4_10_14_0_2_um_filter_37_10</name>
    <dbReference type="NCBI Taxonomy" id="1974470"/>
    <lineage>
        <taxon>Bacteria</taxon>
        <taxon>Candidatus Komeiliibacteriota</taxon>
    </lineage>
</organism>
<dbReference type="AlphaFoldDB" id="A0A2M7VFW5"/>
<feature type="transmembrane region" description="Helical" evidence="1">
    <location>
        <begin position="100"/>
        <end position="125"/>
    </location>
</feature>
<sequence>MISPLVFISLAFILYTFSIFYERKIGHLEIWLVVVFTLGFLCDLVGTSLMFCLAQVKFRLVLHSIAGYTALLIMFCHLVWAMLAIRKIKNFQYLFTRFSIYAWGIWLLAFVSGIPKVSLLILSWLS</sequence>
<evidence type="ECO:0000313" key="3">
    <source>
        <dbReference type="Proteomes" id="UP000230405"/>
    </source>
</evidence>
<dbReference type="EMBL" id="PFPO01000021">
    <property type="protein sequence ID" value="PIZ99573.1"/>
    <property type="molecule type" value="Genomic_DNA"/>
</dbReference>
<evidence type="ECO:0000313" key="2">
    <source>
        <dbReference type="EMBL" id="PIZ99573.1"/>
    </source>
</evidence>
<dbReference type="NCBIfam" id="TIGR03987">
    <property type="entry name" value="HsmA family protein"/>
    <property type="match status" value="1"/>
</dbReference>
<gene>
    <name evidence="2" type="ORF">COX77_01125</name>
</gene>
<keyword evidence="1" id="KW-1133">Transmembrane helix</keyword>
<feature type="transmembrane region" description="Helical" evidence="1">
    <location>
        <begin position="60"/>
        <end position="80"/>
    </location>
</feature>
<proteinExistence type="predicted"/>